<name>C5C181_BEUC1</name>
<evidence type="ECO:0000259" key="2">
    <source>
        <dbReference type="Pfam" id="PF13193"/>
    </source>
</evidence>
<dbReference type="Proteomes" id="UP000007962">
    <property type="component" value="Chromosome"/>
</dbReference>
<reference evidence="3 4" key="1">
    <citation type="journal article" date="2009" name="Stand. Genomic Sci.">
        <title>Complete genome sequence of Beutenbergia cavernae type strain (HKI 0122).</title>
        <authorList>
            <person name="Land M."/>
            <person name="Pukall R."/>
            <person name="Abt B."/>
            <person name="Goker M."/>
            <person name="Rohde M."/>
            <person name="Glavina Del Rio T."/>
            <person name="Tice H."/>
            <person name="Copeland A."/>
            <person name="Cheng J.F."/>
            <person name="Lucas S."/>
            <person name="Chen F."/>
            <person name="Nolan M."/>
            <person name="Bruce D."/>
            <person name="Goodwin L."/>
            <person name="Pitluck S."/>
            <person name="Ivanova N."/>
            <person name="Mavromatis K."/>
            <person name="Ovchinnikova G."/>
            <person name="Pati A."/>
            <person name="Chen A."/>
            <person name="Palaniappan K."/>
            <person name="Hauser L."/>
            <person name="Chang Y.J."/>
            <person name="Jefferies C.C."/>
            <person name="Saunders E."/>
            <person name="Brettin T."/>
            <person name="Detter J.C."/>
            <person name="Han C."/>
            <person name="Chain P."/>
            <person name="Bristow J."/>
            <person name="Eisen J.A."/>
            <person name="Markowitz V."/>
            <person name="Hugenholtz P."/>
            <person name="Kyrpides N.C."/>
            <person name="Klenk H.P."/>
            <person name="Lapidus A."/>
        </authorList>
    </citation>
    <scope>NUCLEOTIDE SEQUENCE [LARGE SCALE GENOMIC DNA]</scope>
    <source>
        <strain evidence="4">ATCC BAA-8 / DSM 12333 / NBRC 16432</strain>
    </source>
</reference>
<organism evidence="3 4">
    <name type="scientific">Beutenbergia cavernae (strain ATCC BAA-8 / DSM 12333 / CCUG 43141 / JCM 11478 / NBRC 16432 / NCIMB 13614 / HKI 0122)</name>
    <dbReference type="NCBI Taxonomy" id="471853"/>
    <lineage>
        <taxon>Bacteria</taxon>
        <taxon>Bacillati</taxon>
        <taxon>Actinomycetota</taxon>
        <taxon>Actinomycetes</taxon>
        <taxon>Micrococcales</taxon>
        <taxon>Beutenbergiaceae</taxon>
        <taxon>Beutenbergia</taxon>
    </lineage>
</organism>
<evidence type="ECO:0000259" key="1">
    <source>
        <dbReference type="Pfam" id="PF00501"/>
    </source>
</evidence>
<accession>C5C181</accession>
<feature type="domain" description="AMP-dependent synthetase/ligase" evidence="1">
    <location>
        <begin position="41"/>
        <end position="221"/>
    </location>
</feature>
<dbReference type="eggNOG" id="COG0318">
    <property type="taxonomic scope" value="Bacteria"/>
</dbReference>
<evidence type="ECO:0000313" key="3">
    <source>
        <dbReference type="EMBL" id="ACQ81491.1"/>
    </source>
</evidence>
<dbReference type="AlphaFoldDB" id="C5C181"/>
<protein>
    <submittedName>
        <fullName evidence="3">O-succinylbenzoic acid--CoA ligase</fullName>
    </submittedName>
</protein>
<dbReference type="GO" id="GO:0016878">
    <property type="term" value="F:acid-thiol ligase activity"/>
    <property type="evidence" value="ECO:0007669"/>
    <property type="project" value="UniProtKB-ARBA"/>
</dbReference>
<evidence type="ECO:0000313" key="4">
    <source>
        <dbReference type="Proteomes" id="UP000007962"/>
    </source>
</evidence>
<dbReference type="Pfam" id="PF13193">
    <property type="entry name" value="AMP-binding_C"/>
    <property type="match status" value="1"/>
</dbReference>
<dbReference type="Gene3D" id="3.40.50.12780">
    <property type="entry name" value="N-terminal domain of ligase-like"/>
    <property type="match status" value="1"/>
</dbReference>
<dbReference type="Pfam" id="PF00501">
    <property type="entry name" value="AMP-binding"/>
    <property type="match status" value="1"/>
</dbReference>
<feature type="domain" description="AMP-binding enzyme C-terminal" evidence="2">
    <location>
        <begin position="287"/>
        <end position="373"/>
    </location>
</feature>
<dbReference type="KEGG" id="bcv:Bcav_3247"/>
<dbReference type="HOGENOM" id="CLU_000022_59_3_11"/>
<dbReference type="Gene3D" id="3.30.300.30">
    <property type="match status" value="1"/>
</dbReference>
<dbReference type="OrthoDB" id="9803968at2"/>
<proteinExistence type="predicted"/>
<dbReference type="SUPFAM" id="SSF56801">
    <property type="entry name" value="Acetyl-CoA synthetase-like"/>
    <property type="match status" value="1"/>
</dbReference>
<dbReference type="PANTHER" id="PTHR43767:SF1">
    <property type="entry name" value="NONRIBOSOMAL PEPTIDE SYNTHASE PES1 (EUROFUNG)-RELATED"/>
    <property type="match status" value="1"/>
</dbReference>
<dbReference type="RefSeq" id="WP_015883729.1">
    <property type="nucleotide sequence ID" value="NC_012669.1"/>
</dbReference>
<dbReference type="InterPro" id="IPR050237">
    <property type="entry name" value="ATP-dep_AMP-bd_enzyme"/>
</dbReference>
<sequence>MGHTASDDASTLDELRRRLEPALAGEAVLDLTEESGGRTVALPDGTAVVLATSGSTSGTGHRVALSADALLASARATHARLGGPGTWILALDPRHVAGLQVLVRGIVAGSSPVVAAASPFDPHALAAAADAVPGDGPLYTSLVPTQLVRALAAGRDVVDPLRRLDAILLGGAAAPSDLLARAADAGLRVVTTYGMTETCGGCVYDGVPLDGVDVAVDAAGRISIGGPTLALGYVGGDDAAAATRSSFSDGRFRTSDRGEYADGVLRVLGRVDDVVVTGGVNVDPHVVEDALAGDDAVGHVAVVGVPDPEWGAVLVACVVPARGPAATGPAATGPDAAELLASLRRRAAAALSPAHAPRHVVVLDVLPERGPGKVDRRALAALAAARLAEGRR</sequence>
<dbReference type="InterPro" id="IPR000873">
    <property type="entry name" value="AMP-dep_synth/lig_dom"/>
</dbReference>
<dbReference type="InterPro" id="IPR042099">
    <property type="entry name" value="ANL_N_sf"/>
</dbReference>
<dbReference type="EMBL" id="CP001618">
    <property type="protein sequence ID" value="ACQ81491.1"/>
    <property type="molecule type" value="Genomic_DNA"/>
</dbReference>
<keyword evidence="3" id="KW-0436">Ligase</keyword>
<gene>
    <name evidence="3" type="ordered locus">Bcav_3247</name>
</gene>
<dbReference type="STRING" id="471853.Bcav_3247"/>
<dbReference type="InterPro" id="IPR025110">
    <property type="entry name" value="AMP-bd_C"/>
</dbReference>
<dbReference type="InterPro" id="IPR045851">
    <property type="entry name" value="AMP-bd_C_sf"/>
</dbReference>
<dbReference type="PANTHER" id="PTHR43767">
    <property type="entry name" value="LONG-CHAIN-FATTY-ACID--COA LIGASE"/>
    <property type="match status" value="1"/>
</dbReference>
<keyword evidence="4" id="KW-1185">Reference proteome</keyword>